<keyword evidence="8" id="KW-1185">Reference proteome</keyword>
<dbReference type="OrthoDB" id="799767at2"/>
<organism evidence="6 7">
    <name type="scientific">Pedobacter psychrotolerans</name>
    <dbReference type="NCBI Taxonomy" id="1843235"/>
    <lineage>
        <taxon>Bacteria</taxon>
        <taxon>Pseudomonadati</taxon>
        <taxon>Bacteroidota</taxon>
        <taxon>Sphingobacteriia</taxon>
        <taxon>Sphingobacteriales</taxon>
        <taxon>Sphingobacteriaceae</taxon>
        <taxon>Pedobacter</taxon>
    </lineage>
</organism>
<dbReference type="AlphaFoldDB" id="A0A4R2HCM4"/>
<accession>A0A4R2HCM4</accession>
<evidence type="ECO:0000313" key="5">
    <source>
        <dbReference type="EMBL" id="GGE48030.1"/>
    </source>
</evidence>
<evidence type="ECO:0000313" key="7">
    <source>
        <dbReference type="Proteomes" id="UP000295684"/>
    </source>
</evidence>
<evidence type="ECO:0000256" key="2">
    <source>
        <dbReference type="ARBA" id="ARBA00023125"/>
    </source>
</evidence>
<protein>
    <submittedName>
        <fullName evidence="5">AraC family transcriptional regulator</fullName>
    </submittedName>
    <submittedName>
        <fullName evidence="6">AraC-like DNA-binding protein</fullName>
    </submittedName>
</protein>
<dbReference type="PROSITE" id="PS01124">
    <property type="entry name" value="HTH_ARAC_FAMILY_2"/>
    <property type="match status" value="1"/>
</dbReference>
<feature type="domain" description="HTH araC/xylS-type" evidence="4">
    <location>
        <begin position="211"/>
        <end position="309"/>
    </location>
</feature>
<evidence type="ECO:0000313" key="6">
    <source>
        <dbReference type="EMBL" id="TCO25112.1"/>
    </source>
</evidence>
<dbReference type="GO" id="GO:0003700">
    <property type="term" value="F:DNA-binding transcription factor activity"/>
    <property type="evidence" value="ECO:0007669"/>
    <property type="project" value="InterPro"/>
</dbReference>
<reference evidence="5" key="4">
    <citation type="submission" date="2024-05" db="EMBL/GenBank/DDBJ databases">
        <authorList>
            <person name="Sun Q."/>
            <person name="Zhou Y."/>
        </authorList>
    </citation>
    <scope>NUCLEOTIDE SEQUENCE</scope>
    <source>
        <strain evidence="5">CGMCC 1.15644</strain>
    </source>
</reference>
<dbReference type="Gene3D" id="1.10.10.60">
    <property type="entry name" value="Homeodomain-like"/>
    <property type="match status" value="2"/>
</dbReference>
<dbReference type="PANTHER" id="PTHR47893">
    <property type="entry name" value="REGULATORY PROTEIN PCHR"/>
    <property type="match status" value="1"/>
</dbReference>
<sequence>MKIRLSEYPSRNTIFHHSYTNNFEAIADLEEIDHEVQEDRYHILWNEQWFDGIHISAVEITTAKGVDFYYESSIERIGFFFCLNGKINLYDASKTNHLLSIHQNKQYISIGQPGTLVINVVENATYIYIQLTESYFKKITNREFTHLAKFEQDGIAPEINLWLKSLSSHRYHGRMKRIFLESKIFELIIFYLHKRNVPSLFLKEDDVRKIMLAKQLVENNLQRPSSLIELSRQAGINDFKLKKGFKALTGHTVFGYLYKLRMEKAHYLLLQEKKTVNEVAFLVGYKNAQHFITAFKKKYEISPGSLNKN</sequence>
<dbReference type="PROSITE" id="PS00041">
    <property type="entry name" value="HTH_ARAC_FAMILY_1"/>
    <property type="match status" value="1"/>
</dbReference>
<name>A0A4R2HCM4_9SPHI</name>
<evidence type="ECO:0000256" key="1">
    <source>
        <dbReference type="ARBA" id="ARBA00023015"/>
    </source>
</evidence>
<keyword evidence="3" id="KW-0804">Transcription</keyword>
<comment type="caution">
    <text evidence="6">The sequence shown here is derived from an EMBL/GenBank/DDBJ whole genome shotgun (WGS) entry which is preliminary data.</text>
</comment>
<reference evidence="8" key="2">
    <citation type="journal article" date="2019" name="Int. J. Syst. Evol. Microbiol.">
        <title>The Global Catalogue of Microorganisms (GCM) 10K type strain sequencing project: providing services to taxonomists for standard genome sequencing and annotation.</title>
        <authorList>
            <consortium name="The Broad Institute Genomics Platform"/>
            <consortium name="The Broad Institute Genome Sequencing Center for Infectious Disease"/>
            <person name="Wu L."/>
            <person name="Ma J."/>
        </authorList>
    </citation>
    <scope>NUCLEOTIDE SEQUENCE [LARGE SCALE GENOMIC DNA]</scope>
    <source>
        <strain evidence="8">CGMCC 1.15644</strain>
    </source>
</reference>
<proteinExistence type="predicted"/>
<evidence type="ECO:0000259" key="4">
    <source>
        <dbReference type="PROSITE" id="PS01124"/>
    </source>
</evidence>
<gene>
    <name evidence="6" type="ORF">EV200_104148</name>
    <name evidence="5" type="ORF">GCM10011413_12630</name>
</gene>
<reference evidence="5" key="1">
    <citation type="journal article" date="2014" name="Int. J. Syst. Evol. Microbiol.">
        <title>Complete genome of a new Firmicutes species belonging to the dominant human colonic microbiota ('Ruminococcus bicirculans') reveals two chromosomes and a selective capacity to utilize plant glucans.</title>
        <authorList>
            <consortium name="NISC Comparative Sequencing Program"/>
            <person name="Wegmann U."/>
            <person name="Louis P."/>
            <person name="Goesmann A."/>
            <person name="Henrissat B."/>
            <person name="Duncan S.H."/>
            <person name="Flint H.J."/>
        </authorList>
    </citation>
    <scope>NUCLEOTIDE SEQUENCE</scope>
    <source>
        <strain evidence="5">CGMCC 1.15644</strain>
    </source>
</reference>
<dbReference type="InterPro" id="IPR009057">
    <property type="entry name" value="Homeodomain-like_sf"/>
</dbReference>
<dbReference type="RefSeq" id="WP_132532612.1">
    <property type="nucleotide sequence ID" value="NZ_BMJO01000002.1"/>
</dbReference>
<dbReference type="Proteomes" id="UP000622648">
    <property type="component" value="Unassembled WGS sequence"/>
</dbReference>
<dbReference type="GO" id="GO:0043565">
    <property type="term" value="F:sequence-specific DNA binding"/>
    <property type="evidence" value="ECO:0007669"/>
    <property type="project" value="InterPro"/>
</dbReference>
<evidence type="ECO:0000256" key="3">
    <source>
        <dbReference type="ARBA" id="ARBA00023163"/>
    </source>
</evidence>
<keyword evidence="2 6" id="KW-0238">DNA-binding</keyword>
<dbReference type="InterPro" id="IPR018060">
    <property type="entry name" value="HTH_AraC"/>
</dbReference>
<reference evidence="6 7" key="3">
    <citation type="submission" date="2019-03" db="EMBL/GenBank/DDBJ databases">
        <title>Genomic Encyclopedia of Type Strains, Phase IV (KMG-IV): sequencing the most valuable type-strain genomes for metagenomic binning, comparative biology and taxonomic classification.</title>
        <authorList>
            <person name="Goeker M."/>
        </authorList>
    </citation>
    <scope>NUCLEOTIDE SEQUENCE [LARGE SCALE GENOMIC DNA]</scope>
    <source>
        <strain evidence="6 7">DSM 103236</strain>
    </source>
</reference>
<dbReference type="EMBL" id="SLWO01000004">
    <property type="protein sequence ID" value="TCO25112.1"/>
    <property type="molecule type" value="Genomic_DNA"/>
</dbReference>
<dbReference type="InterPro" id="IPR053142">
    <property type="entry name" value="PchR_regulatory_protein"/>
</dbReference>
<evidence type="ECO:0000313" key="8">
    <source>
        <dbReference type="Proteomes" id="UP000622648"/>
    </source>
</evidence>
<dbReference type="SMART" id="SM00342">
    <property type="entry name" value="HTH_ARAC"/>
    <property type="match status" value="1"/>
</dbReference>
<dbReference type="SUPFAM" id="SSF46689">
    <property type="entry name" value="Homeodomain-like"/>
    <property type="match status" value="2"/>
</dbReference>
<dbReference type="InterPro" id="IPR018062">
    <property type="entry name" value="HTH_AraC-typ_CS"/>
</dbReference>
<dbReference type="EMBL" id="BMJO01000002">
    <property type="protein sequence ID" value="GGE48030.1"/>
    <property type="molecule type" value="Genomic_DNA"/>
</dbReference>
<dbReference type="Proteomes" id="UP000295684">
    <property type="component" value="Unassembled WGS sequence"/>
</dbReference>
<dbReference type="Pfam" id="PF12833">
    <property type="entry name" value="HTH_18"/>
    <property type="match status" value="1"/>
</dbReference>
<dbReference type="PANTHER" id="PTHR47893:SF1">
    <property type="entry name" value="REGULATORY PROTEIN PCHR"/>
    <property type="match status" value="1"/>
</dbReference>
<keyword evidence="1" id="KW-0805">Transcription regulation</keyword>